<dbReference type="InterPro" id="IPR036058">
    <property type="entry name" value="Kazal_dom_sf"/>
</dbReference>
<dbReference type="PROSITE" id="PS51257">
    <property type="entry name" value="PROKAR_LIPOPROTEIN"/>
    <property type="match status" value="1"/>
</dbReference>
<evidence type="ECO:0000313" key="3">
    <source>
        <dbReference type="EMBL" id="ABZ71993.1"/>
    </source>
</evidence>
<dbReference type="KEGG" id="cak:Caul_2866"/>
<feature type="domain" description="Kazal-like" evidence="2">
    <location>
        <begin position="76"/>
        <end position="125"/>
    </location>
</feature>
<dbReference type="STRING" id="366602.Caul_2866"/>
<protein>
    <submittedName>
        <fullName evidence="3">Proteinase inhibitor I1 Kazal</fullName>
    </submittedName>
</protein>
<dbReference type="InterPro" id="IPR002350">
    <property type="entry name" value="Kazal_dom"/>
</dbReference>
<reference evidence="3" key="1">
    <citation type="submission" date="2008-01" db="EMBL/GenBank/DDBJ databases">
        <title>Complete sequence of chromosome of Caulobacter sp. K31.</title>
        <authorList>
            <consortium name="US DOE Joint Genome Institute"/>
            <person name="Copeland A."/>
            <person name="Lucas S."/>
            <person name="Lapidus A."/>
            <person name="Barry K."/>
            <person name="Glavina del Rio T."/>
            <person name="Dalin E."/>
            <person name="Tice H."/>
            <person name="Pitluck S."/>
            <person name="Bruce D."/>
            <person name="Goodwin L."/>
            <person name="Thompson L.S."/>
            <person name="Brettin T."/>
            <person name="Detter J.C."/>
            <person name="Han C."/>
            <person name="Schmutz J."/>
            <person name="Larimer F."/>
            <person name="Land M."/>
            <person name="Hauser L."/>
            <person name="Kyrpides N."/>
            <person name="Kim E."/>
            <person name="Stephens C."/>
            <person name="Richardson P."/>
        </authorList>
    </citation>
    <scope>NUCLEOTIDE SEQUENCE [LARGE SCALE GENOMIC DNA]</scope>
    <source>
        <strain evidence="3">K31</strain>
    </source>
</reference>
<organism evidence="3">
    <name type="scientific">Caulobacter sp. (strain K31)</name>
    <dbReference type="NCBI Taxonomy" id="366602"/>
    <lineage>
        <taxon>Bacteria</taxon>
        <taxon>Pseudomonadati</taxon>
        <taxon>Pseudomonadota</taxon>
        <taxon>Alphaproteobacteria</taxon>
        <taxon>Caulobacterales</taxon>
        <taxon>Caulobacteraceae</taxon>
        <taxon>Caulobacter</taxon>
    </lineage>
</organism>
<dbReference type="eggNOG" id="ENOG5033HVC">
    <property type="taxonomic scope" value="Bacteria"/>
</dbReference>
<accession>B0SZS0</accession>
<dbReference type="PROSITE" id="PS51465">
    <property type="entry name" value="KAZAL_2"/>
    <property type="match status" value="1"/>
</dbReference>
<evidence type="ECO:0000256" key="1">
    <source>
        <dbReference type="SAM" id="SignalP"/>
    </source>
</evidence>
<dbReference type="EMBL" id="CP000927">
    <property type="protein sequence ID" value="ABZ71993.1"/>
    <property type="molecule type" value="Genomic_DNA"/>
</dbReference>
<dbReference type="AlphaFoldDB" id="B0SZS0"/>
<dbReference type="SMART" id="SM00280">
    <property type="entry name" value="KAZAL"/>
    <property type="match status" value="1"/>
</dbReference>
<name>B0SZS0_CAUSK</name>
<gene>
    <name evidence="3" type="ordered locus">Caul_2866</name>
</gene>
<proteinExistence type="predicted"/>
<feature type="signal peptide" evidence="1">
    <location>
        <begin position="1"/>
        <end position="34"/>
    </location>
</feature>
<evidence type="ECO:0000259" key="2">
    <source>
        <dbReference type="PROSITE" id="PS51465"/>
    </source>
</evidence>
<dbReference type="Pfam" id="PF00050">
    <property type="entry name" value="Kazal_1"/>
    <property type="match status" value="1"/>
</dbReference>
<dbReference type="Gene3D" id="3.30.60.30">
    <property type="match status" value="1"/>
</dbReference>
<sequence length="125" mass="12674" precursor="true">MERKMTWRPLCRPLAILAASLSLLACSSPGSAPAQPTPPNGARTPVAEGGMCGGFAGFQCASGLVCQTPAGQCHVADVAGTCRKPPQMCTKIYAPVCGCDGKTYPNACDAAARGVAVSTRGECKA</sequence>
<dbReference type="HOGENOM" id="CLU_155922_0_0_5"/>
<keyword evidence="1" id="KW-0732">Signal</keyword>
<dbReference type="SUPFAM" id="SSF100895">
    <property type="entry name" value="Kazal-type serine protease inhibitors"/>
    <property type="match status" value="1"/>
</dbReference>
<feature type="chain" id="PRO_5002755729" evidence="1">
    <location>
        <begin position="35"/>
        <end position="125"/>
    </location>
</feature>